<reference evidence="2" key="3">
    <citation type="submission" date="2022-08" db="EMBL/GenBank/DDBJ databases">
        <title>Whole genome sequencing of non-tuberculosis mycobacteria type-strains.</title>
        <authorList>
            <person name="Igarashi Y."/>
            <person name="Osugi A."/>
            <person name="Mitarai S."/>
        </authorList>
    </citation>
    <scope>NUCLEOTIDE SEQUENCE</scope>
    <source>
        <strain evidence="2">JCM 16372</strain>
    </source>
</reference>
<sequence>MTDPQCPRGERCIGPIASDWNRDQRRIERTILREQLRKVRNGRLDVDDLPAGDQKLYHRPYYW</sequence>
<gene>
    <name evidence="1" type="ORF">H7H73_20960</name>
    <name evidence="2" type="ORF">MJO55_03980</name>
</gene>
<reference evidence="1" key="1">
    <citation type="submission" date="2020-07" db="EMBL/GenBank/DDBJ databases">
        <authorList>
            <person name="Pettersson B.M.F."/>
            <person name="Behra P.R.K."/>
            <person name="Ramesh M."/>
            <person name="Das S."/>
            <person name="Dasgupta S."/>
            <person name="Kirsebom L.A."/>
        </authorList>
    </citation>
    <scope>NUCLEOTIDE SEQUENCE</scope>
    <source>
        <strain evidence="1">DSM 45406</strain>
    </source>
</reference>
<evidence type="ECO:0000313" key="4">
    <source>
        <dbReference type="Proteomes" id="UP001140272"/>
    </source>
</evidence>
<dbReference type="Proteomes" id="UP001055159">
    <property type="component" value="Chromosome"/>
</dbReference>
<dbReference type="EMBL" id="JACKRN010000696">
    <property type="protein sequence ID" value="MCV7072470.1"/>
    <property type="molecule type" value="Genomic_DNA"/>
</dbReference>
<dbReference type="Proteomes" id="UP001140272">
    <property type="component" value="Unassembled WGS sequence"/>
</dbReference>
<dbReference type="EMBL" id="CP092427">
    <property type="protein sequence ID" value="ULP37604.1"/>
    <property type="molecule type" value="Genomic_DNA"/>
</dbReference>
<protein>
    <submittedName>
        <fullName evidence="1">Uncharacterized protein</fullName>
    </submittedName>
</protein>
<dbReference type="RefSeq" id="WP_043405213.1">
    <property type="nucleotide sequence ID" value="NZ_CP092427.2"/>
</dbReference>
<evidence type="ECO:0000313" key="3">
    <source>
        <dbReference type="Proteomes" id="UP001055159"/>
    </source>
</evidence>
<accession>A0A9X2YFT0</accession>
<dbReference type="AlphaFoldDB" id="A0A9X2YFT0"/>
<organism evidence="1 4">
    <name type="scientific">Mycolicibacterium rufum</name>
    <dbReference type="NCBI Taxonomy" id="318424"/>
    <lineage>
        <taxon>Bacteria</taxon>
        <taxon>Bacillati</taxon>
        <taxon>Actinomycetota</taxon>
        <taxon>Actinomycetes</taxon>
        <taxon>Mycobacteriales</taxon>
        <taxon>Mycobacteriaceae</taxon>
        <taxon>Mycolicibacterium</taxon>
    </lineage>
</organism>
<evidence type="ECO:0000313" key="1">
    <source>
        <dbReference type="EMBL" id="MCV7072470.1"/>
    </source>
</evidence>
<reference evidence="1" key="2">
    <citation type="journal article" date="2022" name="BMC Genomics">
        <title>Comparative genome analysis of mycobacteria focusing on tRNA and non-coding RNA.</title>
        <authorList>
            <person name="Behra P.R.K."/>
            <person name="Pettersson B.M.F."/>
            <person name="Ramesh M."/>
            <person name="Das S."/>
            <person name="Dasgupta S."/>
            <person name="Kirsebom L.A."/>
        </authorList>
    </citation>
    <scope>NUCLEOTIDE SEQUENCE</scope>
    <source>
        <strain evidence="1">DSM 45406</strain>
    </source>
</reference>
<evidence type="ECO:0000313" key="2">
    <source>
        <dbReference type="EMBL" id="ULP37604.1"/>
    </source>
</evidence>
<name>A0A9X2YFT0_9MYCO</name>
<keyword evidence="3" id="KW-1185">Reference proteome</keyword>
<proteinExistence type="predicted"/>